<evidence type="ECO:0000256" key="1">
    <source>
        <dbReference type="SAM" id="Phobius"/>
    </source>
</evidence>
<dbReference type="EMBL" id="QXEV01000004">
    <property type="protein sequence ID" value="RIA78054.1"/>
    <property type="molecule type" value="Genomic_DNA"/>
</dbReference>
<evidence type="ECO:0000313" key="3">
    <source>
        <dbReference type="Proteomes" id="UP000266506"/>
    </source>
</evidence>
<sequence>MMRKKVLFIYLGIGAFVAVFLFVWMVVYDSYFHLLFTPSGYQNNKIFDVLIEDIDSESFENNIIDFQNKTKKCKTFPTKASYIKCQGFFYSEYKHYDWGDDYRAECYLECYYSSIEFKKEIDRLEEFENRGKKAIFVEDLFSLPAYVAAYNWDSNYEYSLIDEENYIIRYVYLFDTGKNIDFPEIFFPKKLLRESNFPNQGFANGYSCYVS</sequence>
<name>A0A397S706_9MOLU</name>
<keyword evidence="1" id="KW-0472">Membrane</keyword>
<dbReference type="AlphaFoldDB" id="A0A397S706"/>
<organism evidence="2 3">
    <name type="scientific">Anaeroplasma bactoclasticum</name>
    <dbReference type="NCBI Taxonomy" id="2088"/>
    <lineage>
        <taxon>Bacteria</taxon>
        <taxon>Bacillati</taxon>
        <taxon>Mycoplasmatota</taxon>
        <taxon>Mollicutes</taxon>
        <taxon>Anaeroplasmatales</taxon>
        <taxon>Anaeroplasmataceae</taxon>
        <taxon>Anaeroplasma</taxon>
    </lineage>
</organism>
<proteinExistence type="predicted"/>
<keyword evidence="1" id="KW-0812">Transmembrane</keyword>
<comment type="caution">
    <text evidence="2">The sequence shown here is derived from an EMBL/GenBank/DDBJ whole genome shotgun (WGS) entry which is preliminary data.</text>
</comment>
<keyword evidence="1" id="KW-1133">Transmembrane helix</keyword>
<gene>
    <name evidence="2" type="ORF">EI71_00631</name>
</gene>
<protein>
    <submittedName>
        <fullName evidence="2">Uncharacterized protein</fullName>
    </submittedName>
</protein>
<evidence type="ECO:0000313" key="2">
    <source>
        <dbReference type="EMBL" id="RIA78054.1"/>
    </source>
</evidence>
<dbReference type="Proteomes" id="UP000266506">
    <property type="component" value="Unassembled WGS sequence"/>
</dbReference>
<keyword evidence="3" id="KW-1185">Reference proteome</keyword>
<accession>A0A397S706</accession>
<dbReference type="InParanoid" id="A0A397S706"/>
<feature type="transmembrane region" description="Helical" evidence="1">
    <location>
        <begin position="7"/>
        <end position="27"/>
    </location>
</feature>
<reference evidence="2 3" key="1">
    <citation type="submission" date="2018-08" db="EMBL/GenBank/DDBJ databases">
        <title>Genomic Encyclopedia of Archaeal and Bacterial Type Strains, Phase II (KMG-II): from individual species to whole genera.</title>
        <authorList>
            <person name="Goeker M."/>
        </authorList>
    </citation>
    <scope>NUCLEOTIDE SEQUENCE [LARGE SCALE GENOMIC DNA]</scope>
    <source>
        <strain evidence="2 3">ATCC 27112</strain>
    </source>
</reference>